<evidence type="ECO:0000313" key="2">
    <source>
        <dbReference type="Proteomes" id="UP000183413"/>
    </source>
</evidence>
<gene>
    <name evidence="1" type="ORF">SAMN04489713_1175</name>
</gene>
<reference evidence="1 2" key="1">
    <citation type="submission" date="2016-10" db="EMBL/GenBank/DDBJ databases">
        <authorList>
            <person name="de Groot N.N."/>
        </authorList>
    </citation>
    <scope>NUCLEOTIDE SEQUENCE [LARGE SCALE GENOMIC DNA]</scope>
    <source>
        <strain evidence="1 2">DSM 43067</strain>
    </source>
</reference>
<dbReference type="InParanoid" id="A0A1I5ST54"/>
<dbReference type="AlphaFoldDB" id="A0A1I5ST54"/>
<dbReference type="EMBL" id="FOVH01000017">
    <property type="protein sequence ID" value="SFP73687.1"/>
    <property type="molecule type" value="Genomic_DNA"/>
</dbReference>
<keyword evidence="2" id="KW-1185">Reference proteome</keyword>
<organism evidence="1 2">
    <name type="scientific">Actinomadura madurae</name>
    <dbReference type="NCBI Taxonomy" id="1993"/>
    <lineage>
        <taxon>Bacteria</taxon>
        <taxon>Bacillati</taxon>
        <taxon>Actinomycetota</taxon>
        <taxon>Actinomycetes</taxon>
        <taxon>Streptosporangiales</taxon>
        <taxon>Thermomonosporaceae</taxon>
        <taxon>Actinomadura</taxon>
    </lineage>
</organism>
<name>A0A1I5ST54_9ACTN</name>
<accession>A0A1I5ST54</accession>
<evidence type="ECO:0008006" key="3">
    <source>
        <dbReference type="Google" id="ProtNLM"/>
    </source>
</evidence>
<sequence>MNLRDEIETALRAWNAYEIARGGSPVIDFDCHPIGPAPEPAPDRLTVYRQLTELRPAATGPLATRLDADLAYLGALLGEHRPLSDYVRATQGCGTAGWPEEYMAERAEQARTALADLGITWGPHTNAELRQAEGLLEVSEAPDAIRQATEDLEPAVRQATGSTAPYRLTIETAEVDAYWAYWLDGAGQDVRLRLNLPNVEFTQTGARQFALHEVLGHGLQSAGYSAQATAEDVPWVRLLSIHAPQQVMLEGLAQAWPLFLLPEDKVLIARVRLAHYTQLVLAQVHRALNDSAPAIECADHLRAAVPWWTDKTIAGYLADRGTDPQHRTYMWAYPAGFDWFAALADADVKVSGEVLHAAYRAPLTPTDLADLWPAGPTVGGPGGPVRLRKPPIP</sequence>
<dbReference type="STRING" id="1993.SAMN04489713_1175"/>
<proteinExistence type="predicted"/>
<evidence type="ECO:0000313" key="1">
    <source>
        <dbReference type="EMBL" id="SFP73687.1"/>
    </source>
</evidence>
<dbReference type="RefSeq" id="WP_075023815.1">
    <property type="nucleotide sequence ID" value="NZ_FOVH01000017.1"/>
</dbReference>
<protein>
    <recommendedName>
        <fullName evidence="3">DUF885 domain-containing protein</fullName>
    </recommendedName>
</protein>
<dbReference type="Proteomes" id="UP000183413">
    <property type="component" value="Unassembled WGS sequence"/>
</dbReference>